<gene>
    <name evidence="1" type="ORF">NPIL_532521</name>
</gene>
<dbReference type="Proteomes" id="UP000887013">
    <property type="component" value="Unassembled WGS sequence"/>
</dbReference>
<proteinExistence type="predicted"/>
<evidence type="ECO:0000313" key="1">
    <source>
        <dbReference type="EMBL" id="GFS60832.1"/>
    </source>
</evidence>
<reference evidence="1" key="1">
    <citation type="submission" date="2020-08" db="EMBL/GenBank/DDBJ databases">
        <title>Multicomponent nature underlies the extraordinary mechanical properties of spider dragline silk.</title>
        <authorList>
            <person name="Kono N."/>
            <person name="Nakamura H."/>
            <person name="Mori M."/>
            <person name="Yoshida Y."/>
            <person name="Ohtoshi R."/>
            <person name="Malay A.D."/>
            <person name="Moran D.A.P."/>
            <person name="Tomita M."/>
            <person name="Numata K."/>
            <person name="Arakawa K."/>
        </authorList>
    </citation>
    <scope>NUCLEOTIDE SEQUENCE</scope>
</reference>
<name>A0A8X6IV45_NEPPI</name>
<dbReference type="AlphaFoldDB" id="A0A8X6IV45"/>
<comment type="caution">
    <text evidence="1">The sequence shown here is derived from an EMBL/GenBank/DDBJ whole genome shotgun (WGS) entry which is preliminary data.</text>
</comment>
<organism evidence="1 2">
    <name type="scientific">Nephila pilipes</name>
    <name type="common">Giant wood spider</name>
    <name type="synonym">Nephila maculata</name>
    <dbReference type="NCBI Taxonomy" id="299642"/>
    <lineage>
        <taxon>Eukaryota</taxon>
        <taxon>Metazoa</taxon>
        <taxon>Ecdysozoa</taxon>
        <taxon>Arthropoda</taxon>
        <taxon>Chelicerata</taxon>
        <taxon>Arachnida</taxon>
        <taxon>Araneae</taxon>
        <taxon>Araneomorphae</taxon>
        <taxon>Entelegynae</taxon>
        <taxon>Araneoidea</taxon>
        <taxon>Nephilidae</taxon>
        <taxon>Nephila</taxon>
    </lineage>
</organism>
<keyword evidence="2" id="KW-1185">Reference proteome</keyword>
<sequence>MKWRSLGAAAIENASIHQSVSGRVKPLLFKKANLKLIDYRERFYCGTESTLQNVKATLLSHQYRMISTDAALLSSKSEEPCNFCSENQMWI</sequence>
<dbReference type="EMBL" id="BMAW01047434">
    <property type="protein sequence ID" value="GFS60832.1"/>
    <property type="molecule type" value="Genomic_DNA"/>
</dbReference>
<protein>
    <submittedName>
        <fullName evidence="1">Uncharacterized protein</fullName>
    </submittedName>
</protein>
<evidence type="ECO:0000313" key="2">
    <source>
        <dbReference type="Proteomes" id="UP000887013"/>
    </source>
</evidence>
<accession>A0A8X6IV45</accession>